<dbReference type="PANTHER" id="PTHR13847">
    <property type="entry name" value="SARCOSINE DEHYDROGENASE-RELATED"/>
    <property type="match status" value="1"/>
</dbReference>
<organism evidence="3 4">
    <name type="scientific">Pseudooceanicola algae</name>
    <dbReference type="NCBI Taxonomy" id="1537215"/>
    <lineage>
        <taxon>Bacteria</taxon>
        <taxon>Pseudomonadati</taxon>
        <taxon>Pseudomonadota</taxon>
        <taxon>Alphaproteobacteria</taxon>
        <taxon>Rhodobacterales</taxon>
        <taxon>Paracoccaceae</taxon>
        <taxon>Pseudooceanicola</taxon>
    </lineage>
</organism>
<feature type="domain" description="FAD dependent oxidoreductase" evidence="2">
    <location>
        <begin position="4"/>
        <end position="391"/>
    </location>
</feature>
<evidence type="ECO:0000313" key="4">
    <source>
        <dbReference type="Proteomes" id="UP000283786"/>
    </source>
</evidence>
<evidence type="ECO:0000313" key="3">
    <source>
        <dbReference type="EMBL" id="QPM92517.1"/>
    </source>
</evidence>
<dbReference type="PANTHER" id="PTHR13847:SF289">
    <property type="entry name" value="GLYCINE OXIDASE"/>
    <property type="match status" value="1"/>
</dbReference>
<dbReference type="EC" id="1.4.99.-" evidence="3"/>
<dbReference type="RefSeq" id="WP_119840921.1">
    <property type="nucleotide sequence ID" value="NZ_CP060438.1"/>
</dbReference>
<dbReference type="Proteomes" id="UP000283786">
    <property type="component" value="Plasmid p111"/>
</dbReference>
<name>A0A418SBW1_9RHOB</name>
<dbReference type="InterPro" id="IPR006076">
    <property type="entry name" value="FAD-dep_OxRdtase"/>
</dbReference>
<proteinExistence type="predicted"/>
<sequence length="411" mass="43623">MTEILVLGAGMVGVSTALALQARGHAVTLVDRRPPGQETSHGNAGIIQVEAAEPYAMPRDLVTLLRYGLGRSNDLTYSLAGVGAMAPALWRYFRASAPARHKVASASYSLLTRRANRDHQPLIAASGSENLITRDGLAVLLRDRATLDAAAAEAEHLRAEYAVGSRIVDGAAWRAEEPALRLTPAGVVHYTDCWSVSDPGGLTAAYGALFERLGGRFLLADSDGLERRDGGWRLDTPEGAVDAEQAVICLGPWSGVFLRRFGLRVPMILKRGYHAHYDAPLRPRRPFVDAAHGVVLSNMRKGLRMTSGAAIVAQDAVAAPRQLTRAEAAVDPLIELGPRVEEPQWFGSRPCLPGMLPMVGALPGQPGLWANFGHGHQGFTLGPTTAALLAEAMAGEGGALHDVLSPATQLG</sequence>
<evidence type="ECO:0000259" key="2">
    <source>
        <dbReference type="Pfam" id="PF01266"/>
    </source>
</evidence>
<dbReference type="KEGG" id="palw:PSAL_037810"/>
<geneLocation type="plasmid" evidence="3 4">
    <name>p111</name>
</geneLocation>
<keyword evidence="3" id="KW-0614">Plasmid</keyword>
<dbReference type="Gene3D" id="3.50.50.60">
    <property type="entry name" value="FAD/NAD(P)-binding domain"/>
    <property type="match status" value="2"/>
</dbReference>
<dbReference type="AlphaFoldDB" id="A0A418SBW1"/>
<evidence type="ECO:0000256" key="1">
    <source>
        <dbReference type="ARBA" id="ARBA00023002"/>
    </source>
</evidence>
<dbReference type="Pfam" id="PF01266">
    <property type="entry name" value="DAO"/>
    <property type="match status" value="1"/>
</dbReference>
<gene>
    <name evidence="3" type="primary">dadA_3</name>
    <name evidence="3" type="ORF">PSAL_037810</name>
</gene>
<dbReference type="EMBL" id="CP060438">
    <property type="protein sequence ID" value="QPM92517.1"/>
    <property type="molecule type" value="Genomic_DNA"/>
</dbReference>
<accession>A0A418SBW1</accession>
<protein>
    <submittedName>
        <fullName evidence="3">D-amino acid dehydrogenase</fullName>
        <ecNumber evidence="3">1.4.99.-</ecNumber>
    </submittedName>
</protein>
<dbReference type="OrthoDB" id="9805337at2"/>
<dbReference type="GO" id="GO:0016491">
    <property type="term" value="F:oxidoreductase activity"/>
    <property type="evidence" value="ECO:0007669"/>
    <property type="project" value="UniProtKB-KW"/>
</dbReference>
<reference evidence="3 4" key="1">
    <citation type="submission" date="2020-08" db="EMBL/GenBank/DDBJ databases">
        <title>Genome sequence of Rhodobacteraceae bacterium Lw-13e.</title>
        <authorList>
            <person name="Poehlein A."/>
            <person name="Wolter L."/>
            <person name="Daniel R."/>
            <person name="Brinkhoff T."/>
        </authorList>
    </citation>
    <scope>NUCLEOTIDE SEQUENCE [LARGE SCALE GENOMIC DNA]</scope>
    <source>
        <strain evidence="3 4">Lw-13e</strain>
        <plasmid evidence="3 4">p111</plasmid>
    </source>
</reference>
<keyword evidence="4" id="KW-1185">Reference proteome</keyword>
<dbReference type="SUPFAM" id="SSF51905">
    <property type="entry name" value="FAD/NAD(P)-binding domain"/>
    <property type="match status" value="1"/>
</dbReference>
<dbReference type="InterPro" id="IPR036188">
    <property type="entry name" value="FAD/NAD-bd_sf"/>
</dbReference>
<keyword evidence="1 3" id="KW-0560">Oxidoreductase</keyword>
<dbReference type="Gene3D" id="3.30.9.10">
    <property type="entry name" value="D-Amino Acid Oxidase, subunit A, domain 2"/>
    <property type="match status" value="1"/>
</dbReference>
<dbReference type="GO" id="GO:0005737">
    <property type="term" value="C:cytoplasm"/>
    <property type="evidence" value="ECO:0007669"/>
    <property type="project" value="TreeGrafter"/>
</dbReference>